<proteinExistence type="predicted"/>
<feature type="compositionally biased region" description="Low complexity" evidence="4">
    <location>
        <begin position="602"/>
        <end position="660"/>
    </location>
</feature>
<dbReference type="Proteomes" id="UP001479290">
    <property type="component" value="Unassembled WGS sequence"/>
</dbReference>
<dbReference type="PROSITE" id="PS51034">
    <property type="entry name" value="ZP_2"/>
    <property type="match status" value="1"/>
</dbReference>
<evidence type="ECO:0000259" key="7">
    <source>
        <dbReference type="PROSITE" id="PS51034"/>
    </source>
</evidence>
<keyword evidence="5" id="KW-0812">Transmembrane</keyword>
<keyword evidence="9" id="KW-1185">Reference proteome</keyword>
<comment type="caution">
    <text evidence="8">The sequence shown here is derived from an EMBL/GenBank/DDBJ whole genome shotgun (WGS) entry which is preliminary data.</text>
</comment>
<dbReference type="Gene3D" id="2.60.40.3210">
    <property type="entry name" value="Zona pellucida, ZP-N domain"/>
    <property type="match status" value="1"/>
</dbReference>
<keyword evidence="5" id="KW-0472">Membrane</keyword>
<evidence type="ECO:0000256" key="4">
    <source>
        <dbReference type="SAM" id="MobiDB-lite"/>
    </source>
</evidence>
<evidence type="ECO:0000256" key="3">
    <source>
        <dbReference type="ARBA" id="ARBA00023180"/>
    </source>
</evidence>
<feature type="transmembrane region" description="Helical" evidence="5">
    <location>
        <begin position="1108"/>
        <end position="1130"/>
    </location>
</feature>
<dbReference type="PANTHER" id="PTHR14002:SF59">
    <property type="entry name" value="CUB AND ZONA PELLUCIDA-LIKE DOMAIN-CONTAINING PROTEIN 1-RELATED"/>
    <property type="match status" value="1"/>
</dbReference>
<feature type="compositionally biased region" description="Low complexity" evidence="4">
    <location>
        <begin position="266"/>
        <end position="507"/>
    </location>
</feature>
<feature type="region of interest" description="Disordered" evidence="4">
    <location>
        <begin position="251"/>
        <end position="507"/>
    </location>
</feature>
<name>A0AAW1ZB51_CULAL</name>
<gene>
    <name evidence="8" type="ORF">ABG768_010794</name>
</gene>
<keyword evidence="2" id="KW-1015">Disulfide bond</keyword>
<keyword evidence="1 6" id="KW-0732">Signal</keyword>
<feature type="compositionally biased region" description="Low complexity" evidence="4">
    <location>
        <begin position="530"/>
        <end position="595"/>
    </location>
</feature>
<dbReference type="InterPro" id="IPR001507">
    <property type="entry name" value="ZP_dom"/>
</dbReference>
<feature type="signal peptide" evidence="6">
    <location>
        <begin position="1"/>
        <end position="19"/>
    </location>
</feature>
<dbReference type="InterPro" id="IPR042235">
    <property type="entry name" value="ZP-C_dom"/>
</dbReference>
<dbReference type="PRINTS" id="PR00023">
    <property type="entry name" value="ZPELLUCIDA"/>
</dbReference>
<evidence type="ECO:0000256" key="6">
    <source>
        <dbReference type="SAM" id="SignalP"/>
    </source>
</evidence>
<dbReference type="Gene3D" id="2.60.40.4100">
    <property type="entry name" value="Zona pellucida, ZP-C domain"/>
    <property type="match status" value="1"/>
</dbReference>
<dbReference type="InterPro" id="IPR055355">
    <property type="entry name" value="ZP-C"/>
</dbReference>
<organism evidence="8 9">
    <name type="scientific">Culter alburnus</name>
    <name type="common">Topmouth culter</name>
    <dbReference type="NCBI Taxonomy" id="194366"/>
    <lineage>
        <taxon>Eukaryota</taxon>
        <taxon>Metazoa</taxon>
        <taxon>Chordata</taxon>
        <taxon>Craniata</taxon>
        <taxon>Vertebrata</taxon>
        <taxon>Euteleostomi</taxon>
        <taxon>Actinopterygii</taxon>
        <taxon>Neopterygii</taxon>
        <taxon>Teleostei</taxon>
        <taxon>Ostariophysi</taxon>
        <taxon>Cypriniformes</taxon>
        <taxon>Xenocyprididae</taxon>
        <taxon>Xenocypridinae</taxon>
        <taxon>Culter</taxon>
    </lineage>
</organism>
<feature type="domain" description="ZP" evidence="7">
    <location>
        <begin position="817"/>
        <end position="1062"/>
    </location>
</feature>
<evidence type="ECO:0000256" key="1">
    <source>
        <dbReference type="ARBA" id="ARBA00022729"/>
    </source>
</evidence>
<feature type="chain" id="PRO_5043755141" description="ZP domain-containing protein" evidence="6">
    <location>
        <begin position="20"/>
        <end position="1147"/>
    </location>
</feature>
<keyword evidence="3" id="KW-0325">Glycoprotein</keyword>
<dbReference type="InterPro" id="IPR048290">
    <property type="entry name" value="ZP_chr"/>
</dbReference>
<dbReference type="PANTHER" id="PTHR14002">
    <property type="entry name" value="ENDOGLIN/TGF-BETA RECEPTOR TYPE III"/>
    <property type="match status" value="1"/>
</dbReference>
<protein>
    <recommendedName>
        <fullName evidence="7">ZP domain-containing protein</fullName>
    </recommendedName>
</protein>
<accession>A0AAW1ZB51</accession>
<feature type="region of interest" description="Disordered" evidence="4">
    <location>
        <begin position="530"/>
        <end position="660"/>
    </location>
</feature>
<dbReference type="SMART" id="SM00241">
    <property type="entry name" value="ZP"/>
    <property type="match status" value="1"/>
</dbReference>
<evidence type="ECO:0000256" key="2">
    <source>
        <dbReference type="ARBA" id="ARBA00023157"/>
    </source>
</evidence>
<evidence type="ECO:0000313" key="8">
    <source>
        <dbReference type="EMBL" id="KAK9958689.1"/>
    </source>
</evidence>
<sequence>MSFTALLLTELLLVTIVTASHFYGGSMTFNSRRNSDGSYKVELRFKTTYHSCSAYDYWPCNSGDCGNDVSTVIGQVDSSPNGNNWCQSEGVITKMVSTNSPFELLKSSCCWIYNTVTNSGNWNLLTYIDLGVRSDTSEPNRSPITTTLPFVRVPQNCPRRYNLLAFDPDGDQVRCRFGLGQNNECGICNQPDGFTLDQHNCSLSYMHTSILGVYSFELVLEDFPIHKITLSYTNQPSEERSPIRLIRNRRAGKSQGTGAFPPSLLTTKTTPSTTITTTTTTTTRMTTTTTPTTTTTTPTTTTTTTTTTPTTTTTTPTTTTTTPTTTTTSPTTTTTTPTTTTTTTTTSPTTTTTTPTTTTTTPTTTTTTPTTTTTTPTTTTTTPTTTTTTPTTTTTTPTTTTTTPTTTTTTPTTTTTTPSTTTTSPTTTTTTPTTTTKTPTTNTTTPTTTTTTTTTSPTTTTTTPTTTTKTPTTNTTTTTTSPTTALTTTMTPPTTTISPKTTKPTTTTTSLITTMTTPETTTMTMETTTTTLETSTMTPTTTPETSTMTPTTTTTTPETTTTTLETTTMTPTTPETTTTTPETTTTTLETITMTPTTPPPETTTTTLETSTMTPTTTPETTTTTPETTTTSPITITTIPTTTKTTPMPITTSPTTTTTTKTVVTTTQTTNTSAITTPAPKTTTLPLSKIPLQFSLQVDGPAPSCIEGEYLPRFLHPTPYHGKHLQAHVNHELEIRVKAFAYFSRITDVIISGPLNSTKYKTTTGEYVINWTPTAENYGKHFPFCFIAEGQNGSDIYHSEMRCVVAKVNAEEPVAHVTCTQNSMSVTIERSSIEPLHGNHLRLTDPSCQVYSNSTYIFANTPLNECGTQFEENNNELIFKNKIVTFDDPRDIITRKNQLEIEILCKYQKRTNLTLEFDTHRPPVIFSEKGFGTFNYQFEFYSSGSFNNSMDPKSYPLEYNVGDKIYMQIEPVTPVPNTEIFLESCVATPYDNPNYPISYPIITNGCKVDETVQFFSSHKPYVQFEIEAFKFIGLHDQVYISCSIIICEANNPNTRCSQGCVNSTFAPPSHHHHKREASIQTGSHLISQGPLRLKRSSASQITVTQGLNLNLVVVASCLVAAVAIVCGVIAYRSRSPRIRYQPLPSHEF</sequence>
<keyword evidence="5" id="KW-1133">Transmembrane helix</keyword>
<reference evidence="8 9" key="1">
    <citation type="submission" date="2024-05" db="EMBL/GenBank/DDBJ databases">
        <title>A high-quality chromosomal-level genome assembly of Topmouth culter (Culter alburnus).</title>
        <authorList>
            <person name="Zhao H."/>
        </authorList>
    </citation>
    <scope>NUCLEOTIDE SEQUENCE [LARGE SCALE GENOMIC DNA]</scope>
    <source>
        <strain evidence="8">CATC2023</strain>
        <tissue evidence="8">Muscle</tissue>
    </source>
</reference>
<dbReference type="AlphaFoldDB" id="A0AAW1ZB51"/>
<dbReference type="Pfam" id="PF00100">
    <property type="entry name" value="Zona_pellucida"/>
    <property type="match status" value="1"/>
</dbReference>
<dbReference type="EMBL" id="JAWDJR010000018">
    <property type="protein sequence ID" value="KAK9958689.1"/>
    <property type="molecule type" value="Genomic_DNA"/>
</dbReference>
<evidence type="ECO:0000313" key="9">
    <source>
        <dbReference type="Proteomes" id="UP001479290"/>
    </source>
</evidence>
<evidence type="ECO:0000256" key="5">
    <source>
        <dbReference type="SAM" id="Phobius"/>
    </source>
</evidence>